<dbReference type="EMBL" id="DWZA01000078">
    <property type="protein sequence ID" value="HJA71709.1"/>
    <property type="molecule type" value="Genomic_DNA"/>
</dbReference>
<dbReference type="Proteomes" id="UP000823900">
    <property type="component" value="Unassembled WGS sequence"/>
</dbReference>
<dbReference type="InterPro" id="IPR024269">
    <property type="entry name" value="DUF3791"/>
</dbReference>
<evidence type="ECO:0000313" key="1">
    <source>
        <dbReference type="EMBL" id="HJA71709.1"/>
    </source>
</evidence>
<evidence type="ECO:0000313" key="2">
    <source>
        <dbReference type="Proteomes" id="UP000823900"/>
    </source>
</evidence>
<dbReference type="AlphaFoldDB" id="A0A9D2KP02"/>
<accession>A0A9D2KP02</accession>
<gene>
    <name evidence="1" type="ORF">IAA07_09065</name>
</gene>
<protein>
    <submittedName>
        <fullName evidence="1">DUF3791 domain-containing protein</fullName>
    </submittedName>
</protein>
<comment type="caution">
    <text evidence="1">The sequence shown here is derived from an EMBL/GenBank/DDBJ whole genome shotgun (WGS) entry which is preliminary data.</text>
</comment>
<proteinExistence type="predicted"/>
<reference evidence="1" key="2">
    <citation type="submission" date="2021-04" db="EMBL/GenBank/DDBJ databases">
        <authorList>
            <person name="Gilroy R."/>
        </authorList>
    </citation>
    <scope>NUCLEOTIDE SEQUENCE</scope>
    <source>
        <strain evidence="1">CHK178-16964</strain>
    </source>
</reference>
<reference evidence="1" key="1">
    <citation type="journal article" date="2021" name="PeerJ">
        <title>Extensive microbial diversity within the chicken gut microbiome revealed by metagenomics and culture.</title>
        <authorList>
            <person name="Gilroy R."/>
            <person name="Ravi A."/>
            <person name="Getino M."/>
            <person name="Pursley I."/>
            <person name="Horton D.L."/>
            <person name="Alikhan N.F."/>
            <person name="Baker D."/>
            <person name="Gharbi K."/>
            <person name="Hall N."/>
            <person name="Watson M."/>
            <person name="Adriaenssens E.M."/>
            <person name="Foster-Nyarko E."/>
            <person name="Jarju S."/>
            <person name="Secka A."/>
            <person name="Antonio M."/>
            <person name="Oren A."/>
            <person name="Chaudhuri R.R."/>
            <person name="La Ragione R."/>
            <person name="Hildebrand F."/>
            <person name="Pallen M.J."/>
        </authorList>
    </citation>
    <scope>NUCLEOTIDE SEQUENCE</scope>
    <source>
        <strain evidence="1">CHK178-16964</strain>
    </source>
</reference>
<sequence length="73" mass="8497">MSEHDINIADMQCWVFRMAQTKWNMPAKDCVELFKKYNIFDFIADCYDSLHLNSYACALADVETLLKNRGVTV</sequence>
<name>A0A9D2KP02_9FIRM</name>
<dbReference type="Pfam" id="PF12668">
    <property type="entry name" value="DUF3791"/>
    <property type="match status" value="1"/>
</dbReference>
<organism evidence="1 2">
    <name type="scientific">Candidatus Lachnoclostridium stercoravium</name>
    <dbReference type="NCBI Taxonomy" id="2838633"/>
    <lineage>
        <taxon>Bacteria</taxon>
        <taxon>Bacillati</taxon>
        <taxon>Bacillota</taxon>
        <taxon>Clostridia</taxon>
        <taxon>Lachnospirales</taxon>
        <taxon>Lachnospiraceae</taxon>
    </lineage>
</organism>